<proteinExistence type="predicted"/>
<reference evidence="2 3" key="1">
    <citation type="submission" date="2024-03" db="EMBL/GenBank/DDBJ databases">
        <title>Draft genome sequence of Pseudonocardia nematodicida JCM 31783.</title>
        <authorList>
            <person name="Butdee W."/>
            <person name="Duangmal K."/>
        </authorList>
    </citation>
    <scope>NUCLEOTIDE SEQUENCE [LARGE SCALE GENOMIC DNA]</scope>
    <source>
        <strain evidence="2 3">JCM 31783</strain>
    </source>
</reference>
<dbReference type="Proteomes" id="UP001494902">
    <property type="component" value="Unassembled WGS sequence"/>
</dbReference>
<protein>
    <recommendedName>
        <fullName evidence="4">DUF1772 domain-containing protein</fullName>
    </recommendedName>
</protein>
<evidence type="ECO:0000256" key="1">
    <source>
        <dbReference type="SAM" id="Phobius"/>
    </source>
</evidence>
<feature type="transmembrane region" description="Helical" evidence="1">
    <location>
        <begin position="77"/>
        <end position="98"/>
    </location>
</feature>
<evidence type="ECO:0000313" key="2">
    <source>
        <dbReference type="EMBL" id="MEQ3549416.1"/>
    </source>
</evidence>
<gene>
    <name evidence="2" type="ORF">WIS52_02935</name>
</gene>
<keyword evidence="3" id="KW-1185">Reference proteome</keyword>
<evidence type="ECO:0008006" key="4">
    <source>
        <dbReference type="Google" id="ProtNLM"/>
    </source>
</evidence>
<name>A0ABV1K4N8_9PSEU</name>
<sequence>MLTAAVVQAAATLFLTGVAWTVQAVVYPAFAHVPAGAAWRRHHETHSRAITAVVGPPWVVQGVATAVLLVLAPREPLVWTVAVLAAAGVAVTLPAASLHGRLDPHTAPDGLRRLLRLNLARALVWSAGSVAAGLLVLGVTSPGSP</sequence>
<keyword evidence="1" id="KW-0472">Membrane</keyword>
<dbReference type="RefSeq" id="WP_349296492.1">
    <property type="nucleotide sequence ID" value="NZ_JBEDNQ010000001.1"/>
</dbReference>
<accession>A0ABV1K4N8</accession>
<dbReference type="EMBL" id="JBEDNQ010000001">
    <property type="protein sequence ID" value="MEQ3549416.1"/>
    <property type="molecule type" value="Genomic_DNA"/>
</dbReference>
<comment type="caution">
    <text evidence="2">The sequence shown here is derived from an EMBL/GenBank/DDBJ whole genome shotgun (WGS) entry which is preliminary data.</text>
</comment>
<keyword evidence="1" id="KW-0812">Transmembrane</keyword>
<evidence type="ECO:0000313" key="3">
    <source>
        <dbReference type="Proteomes" id="UP001494902"/>
    </source>
</evidence>
<keyword evidence="1" id="KW-1133">Transmembrane helix</keyword>
<organism evidence="2 3">
    <name type="scientific">Pseudonocardia nematodicida</name>
    <dbReference type="NCBI Taxonomy" id="1206997"/>
    <lineage>
        <taxon>Bacteria</taxon>
        <taxon>Bacillati</taxon>
        <taxon>Actinomycetota</taxon>
        <taxon>Actinomycetes</taxon>
        <taxon>Pseudonocardiales</taxon>
        <taxon>Pseudonocardiaceae</taxon>
        <taxon>Pseudonocardia</taxon>
    </lineage>
</organism>
<feature type="transmembrane region" description="Helical" evidence="1">
    <location>
        <begin position="119"/>
        <end position="139"/>
    </location>
</feature>